<comment type="caution">
    <text evidence="3">The sequence shown here is derived from an EMBL/GenBank/DDBJ whole genome shotgun (WGS) entry which is preliminary data.</text>
</comment>
<reference evidence="3 4" key="1">
    <citation type="submission" date="2017-10" db="EMBL/GenBank/DDBJ databases">
        <title>Sequencing the genomes of 1000 actinobacteria strains.</title>
        <authorList>
            <person name="Klenk H.-P."/>
        </authorList>
    </citation>
    <scope>NUCLEOTIDE SEQUENCE [LARGE SCALE GENOMIC DNA]</scope>
    <source>
        <strain evidence="3 4">DSM 21838</strain>
    </source>
</reference>
<feature type="compositionally biased region" description="Low complexity" evidence="1">
    <location>
        <begin position="50"/>
        <end position="72"/>
    </location>
</feature>
<accession>A0A2A9EPK7</accession>
<evidence type="ECO:0000313" key="3">
    <source>
        <dbReference type="EMBL" id="PFG40838.1"/>
    </source>
</evidence>
<evidence type="ECO:0000256" key="1">
    <source>
        <dbReference type="SAM" id="MobiDB-lite"/>
    </source>
</evidence>
<protein>
    <submittedName>
        <fullName evidence="3">Uncharacterized protein</fullName>
    </submittedName>
</protein>
<gene>
    <name evidence="3" type="ORF">ATJ97_3378</name>
</gene>
<evidence type="ECO:0000256" key="2">
    <source>
        <dbReference type="SAM" id="SignalP"/>
    </source>
</evidence>
<feature type="compositionally biased region" description="Gly residues" evidence="1">
    <location>
        <begin position="33"/>
        <end position="49"/>
    </location>
</feature>
<feature type="region of interest" description="Disordered" evidence="1">
    <location>
        <begin position="23"/>
        <end position="101"/>
    </location>
</feature>
<dbReference type="EMBL" id="PDJI01000004">
    <property type="protein sequence ID" value="PFG40838.1"/>
    <property type="molecule type" value="Genomic_DNA"/>
</dbReference>
<dbReference type="Proteomes" id="UP000222106">
    <property type="component" value="Unassembled WGS sequence"/>
</dbReference>
<organism evidence="3 4">
    <name type="scientific">Georgenia soli</name>
    <dbReference type="NCBI Taxonomy" id="638953"/>
    <lineage>
        <taxon>Bacteria</taxon>
        <taxon>Bacillati</taxon>
        <taxon>Actinomycetota</taxon>
        <taxon>Actinomycetes</taxon>
        <taxon>Micrococcales</taxon>
        <taxon>Bogoriellaceae</taxon>
        <taxon>Georgenia</taxon>
    </lineage>
</organism>
<keyword evidence="4" id="KW-1185">Reference proteome</keyword>
<sequence length="251" mass="24555">MLLAATAAAVVLSSCAGMVWAEDETPLPPSTSGGTGTGSGAGPDDGATGGATPTGAAGDATGPPTATGSPLPADYPWRPRQAPPPLLDGEDGGEPWLGGLDTVTLPETLEAAHDGVPTYSVTGIEIYEESPDQSRVVVSYEGGEGLAGLVLSVAGVTDFPPEVTLPGGVDTGLAFLTGAQGELGGGLEPGQLVRPGGPSRVHGVSVGPPDTTMGTGIYVGLEAGAVLWAVMDHPGTLVLIVTDPGTGPTAS</sequence>
<dbReference type="AlphaFoldDB" id="A0A2A9EPK7"/>
<proteinExistence type="predicted"/>
<feature type="chain" id="PRO_5012292605" evidence="2">
    <location>
        <begin position="22"/>
        <end position="251"/>
    </location>
</feature>
<keyword evidence="2" id="KW-0732">Signal</keyword>
<name>A0A2A9EPK7_9MICO</name>
<feature type="signal peptide" evidence="2">
    <location>
        <begin position="1"/>
        <end position="21"/>
    </location>
</feature>
<evidence type="ECO:0000313" key="4">
    <source>
        <dbReference type="Proteomes" id="UP000222106"/>
    </source>
</evidence>